<dbReference type="EMBL" id="JACCBI010000001">
    <property type="protein sequence ID" value="NYD65542.1"/>
    <property type="molecule type" value="Genomic_DNA"/>
</dbReference>
<dbReference type="RefSeq" id="WP_179419900.1">
    <property type="nucleotide sequence ID" value="NZ_JACCBI010000001.1"/>
</dbReference>
<evidence type="ECO:0000256" key="1">
    <source>
        <dbReference type="SAM" id="MobiDB-lite"/>
    </source>
</evidence>
<comment type="caution">
    <text evidence="2">The sequence shown here is derived from an EMBL/GenBank/DDBJ whole genome shotgun (WGS) entry which is preliminary data.</text>
</comment>
<sequence length="166" mass="17365">MTHEPRADRTVERASAAHRAPAETSLESRMLIALGASLGAELTPLTLTVDGVTRLEVEGADPAGGILVQLVANVGALKSPVRNRVAANMFKLAWLTTSVLPDSRAILCVTDSVAPAFTATGWASLAARDLGIEVFRFDDDEHGGRVAVVLPQPGTIYGSETSSAES</sequence>
<organism evidence="2 3">
    <name type="scientific">Agromyces atrinae</name>
    <dbReference type="NCBI Taxonomy" id="592376"/>
    <lineage>
        <taxon>Bacteria</taxon>
        <taxon>Bacillati</taxon>
        <taxon>Actinomycetota</taxon>
        <taxon>Actinomycetes</taxon>
        <taxon>Micrococcales</taxon>
        <taxon>Microbacteriaceae</taxon>
        <taxon>Agromyces</taxon>
    </lineage>
</organism>
<proteinExistence type="predicted"/>
<reference evidence="2 3" key="1">
    <citation type="submission" date="2020-07" db="EMBL/GenBank/DDBJ databases">
        <title>Sequencing the genomes of 1000 actinobacteria strains.</title>
        <authorList>
            <person name="Klenk H.-P."/>
        </authorList>
    </citation>
    <scope>NUCLEOTIDE SEQUENCE [LARGE SCALE GENOMIC DNA]</scope>
    <source>
        <strain evidence="2 3">DSM 23870</strain>
    </source>
</reference>
<dbReference type="Proteomes" id="UP000581087">
    <property type="component" value="Unassembled WGS sequence"/>
</dbReference>
<gene>
    <name evidence="2" type="ORF">BJ972_000061</name>
</gene>
<dbReference type="AlphaFoldDB" id="A0A852RZS5"/>
<name>A0A852RZS5_9MICO</name>
<evidence type="ECO:0000313" key="3">
    <source>
        <dbReference type="Proteomes" id="UP000581087"/>
    </source>
</evidence>
<feature type="compositionally biased region" description="Basic and acidic residues" evidence="1">
    <location>
        <begin position="1"/>
        <end position="12"/>
    </location>
</feature>
<accession>A0A852RZS5</accession>
<feature type="region of interest" description="Disordered" evidence="1">
    <location>
        <begin position="1"/>
        <end position="22"/>
    </location>
</feature>
<evidence type="ECO:0000313" key="2">
    <source>
        <dbReference type="EMBL" id="NYD65542.1"/>
    </source>
</evidence>
<protein>
    <submittedName>
        <fullName evidence="2">Uncharacterized protein</fullName>
    </submittedName>
</protein>